<dbReference type="EMBL" id="LPXN01000116">
    <property type="protein sequence ID" value="KZD07362.1"/>
    <property type="molecule type" value="Genomic_DNA"/>
</dbReference>
<name>A0A154W160_9PROT</name>
<feature type="region of interest" description="Disordered" evidence="1">
    <location>
        <begin position="1"/>
        <end position="77"/>
    </location>
</feature>
<protein>
    <recommendedName>
        <fullName evidence="4">DUF2188 domain-containing protein</fullName>
    </recommendedName>
</protein>
<dbReference type="RefSeq" id="WP_067556925.1">
    <property type="nucleotide sequence ID" value="NZ_LPXN01000116.1"/>
</dbReference>
<dbReference type="STRING" id="580166.AUP43_02240"/>
<feature type="compositionally biased region" description="Basic and acidic residues" evidence="1">
    <location>
        <begin position="53"/>
        <end position="77"/>
    </location>
</feature>
<evidence type="ECO:0000313" key="2">
    <source>
        <dbReference type="EMBL" id="KZD07362.1"/>
    </source>
</evidence>
<comment type="caution">
    <text evidence="2">The sequence shown here is derived from an EMBL/GenBank/DDBJ whole genome shotgun (WGS) entry which is preliminary data.</text>
</comment>
<proteinExistence type="predicted"/>
<evidence type="ECO:0008006" key="4">
    <source>
        <dbReference type="Google" id="ProtNLM"/>
    </source>
</evidence>
<dbReference type="AlphaFoldDB" id="A0A154W160"/>
<evidence type="ECO:0000256" key="1">
    <source>
        <dbReference type="SAM" id="MobiDB-lite"/>
    </source>
</evidence>
<dbReference type="Pfam" id="PF09954">
    <property type="entry name" value="DUF2188"/>
    <property type="match status" value="1"/>
</dbReference>
<organism evidence="2 3">
    <name type="scientific">Oceanibaculum pacificum</name>
    <dbReference type="NCBI Taxonomy" id="580166"/>
    <lineage>
        <taxon>Bacteria</taxon>
        <taxon>Pseudomonadati</taxon>
        <taxon>Pseudomonadota</taxon>
        <taxon>Alphaproteobacteria</taxon>
        <taxon>Rhodospirillales</taxon>
        <taxon>Oceanibaculaceae</taxon>
        <taxon>Oceanibaculum</taxon>
    </lineage>
</organism>
<gene>
    <name evidence="2" type="ORF">AUP43_02240</name>
</gene>
<accession>A0A154W160</accession>
<dbReference type="OrthoDB" id="8858565at2"/>
<feature type="compositionally biased region" description="Basic and acidic residues" evidence="1">
    <location>
        <begin position="30"/>
        <end position="46"/>
    </location>
</feature>
<dbReference type="Proteomes" id="UP000076400">
    <property type="component" value="Unassembled WGS sequence"/>
</dbReference>
<keyword evidence="3" id="KW-1185">Reference proteome</keyword>
<reference evidence="2 3" key="1">
    <citation type="submission" date="2015-12" db="EMBL/GenBank/DDBJ databases">
        <title>Genome sequence of Oceanibaculum pacificum MCCC 1A02656.</title>
        <authorList>
            <person name="Lu L."/>
            <person name="Lai Q."/>
            <person name="Shao Z."/>
            <person name="Qian P."/>
        </authorList>
    </citation>
    <scope>NUCLEOTIDE SEQUENCE [LARGE SCALE GENOMIC DNA]</scope>
    <source>
        <strain evidence="2 3">MCCC 1A02656</strain>
    </source>
</reference>
<evidence type="ECO:0000313" key="3">
    <source>
        <dbReference type="Proteomes" id="UP000076400"/>
    </source>
</evidence>
<dbReference type="InterPro" id="IPR018691">
    <property type="entry name" value="DUF2188"/>
</dbReference>
<sequence length="77" mass="8564">MSRGPKTHHVVPNPDGGWDVKRGGASRASSHHETKREAIDRGREISRNQGTEFRIHNQDGRIADSDSHGRDPYPPKG</sequence>